<evidence type="ECO:0000313" key="5">
    <source>
        <dbReference type="EMBL" id="KAK1407333.1"/>
    </source>
</evidence>
<accession>A0AAD8JP49</accession>
<sequence length="421" mass="48555">MWLGGCHERIQIVLIELIGEEESMGEVDTDPIKSVKASVSRFGEKCMMIKDRSSSDDEVEKEKDLEVILRDLANCKVQLEAMDVAYKEALLNQHHHEITVDGLKTLLKTSEFEKEVYMNECKEARVRVSELELLIEEMADELTLLKSTETELRLVEKQLEEATNDKLEAMKLMEEMETQVKYVELLESELTQLRQELKLRDENELAQLETMRSELDEIRDKENEAQVEIALLKAEIHKERSKTAAAEAAELKAKGEKSAAYFALQQMAIEIQEVKKENQRLQSEHEEIQFQDANSNNEITISLEEYEILVKKSEEAKVEPQSESRRQEENEKLKKDLESALARVSEFRTRAEQATTRAEVAEQAKIALEEQLKGWKEQKQRRRAALAALRAESMSRSSNSLECDDNPKTYMPLGNFLKMKL</sequence>
<evidence type="ECO:0000313" key="6">
    <source>
        <dbReference type="Proteomes" id="UP001229421"/>
    </source>
</evidence>
<dbReference type="PANTHER" id="PTHR32054">
    <property type="entry name" value="HEAVY CHAIN, PUTATIVE, EXPRESSED-RELATED-RELATED"/>
    <property type="match status" value="1"/>
</dbReference>
<dbReference type="EMBL" id="JAUHHV010000011">
    <property type="protein sequence ID" value="KAK1407333.1"/>
    <property type="molecule type" value="Genomic_DNA"/>
</dbReference>
<proteinExistence type="inferred from homology"/>
<dbReference type="GO" id="GO:0005829">
    <property type="term" value="C:cytosol"/>
    <property type="evidence" value="ECO:0007669"/>
    <property type="project" value="TreeGrafter"/>
</dbReference>
<feature type="coiled-coil region" evidence="3">
    <location>
        <begin position="114"/>
        <end position="291"/>
    </location>
</feature>
<comment type="similarity">
    <text evidence="1">Belongs to the WEB family.</text>
</comment>
<dbReference type="Proteomes" id="UP001229421">
    <property type="component" value="Unassembled WGS sequence"/>
</dbReference>
<evidence type="ECO:0000256" key="4">
    <source>
        <dbReference type="SAM" id="MobiDB-lite"/>
    </source>
</evidence>
<reference evidence="5" key="1">
    <citation type="journal article" date="2023" name="bioRxiv">
        <title>Improved chromosome-level genome assembly for marigold (Tagetes erecta).</title>
        <authorList>
            <person name="Jiang F."/>
            <person name="Yuan L."/>
            <person name="Wang S."/>
            <person name="Wang H."/>
            <person name="Xu D."/>
            <person name="Wang A."/>
            <person name="Fan W."/>
        </authorList>
    </citation>
    <scope>NUCLEOTIDE SEQUENCE</scope>
    <source>
        <strain evidence="5">WSJ</strain>
        <tissue evidence="5">Leaf</tissue>
    </source>
</reference>
<organism evidence="5 6">
    <name type="scientific">Tagetes erecta</name>
    <name type="common">African marigold</name>
    <dbReference type="NCBI Taxonomy" id="13708"/>
    <lineage>
        <taxon>Eukaryota</taxon>
        <taxon>Viridiplantae</taxon>
        <taxon>Streptophyta</taxon>
        <taxon>Embryophyta</taxon>
        <taxon>Tracheophyta</taxon>
        <taxon>Spermatophyta</taxon>
        <taxon>Magnoliopsida</taxon>
        <taxon>eudicotyledons</taxon>
        <taxon>Gunneridae</taxon>
        <taxon>Pentapetalae</taxon>
        <taxon>asterids</taxon>
        <taxon>campanulids</taxon>
        <taxon>Asterales</taxon>
        <taxon>Asteraceae</taxon>
        <taxon>Asteroideae</taxon>
        <taxon>Heliantheae alliance</taxon>
        <taxon>Tageteae</taxon>
        <taxon>Tagetes</taxon>
    </lineage>
</organism>
<evidence type="ECO:0000256" key="3">
    <source>
        <dbReference type="SAM" id="Coils"/>
    </source>
</evidence>
<evidence type="ECO:0000256" key="2">
    <source>
        <dbReference type="ARBA" id="ARBA00023054"/>
    </source>
</evidence>
<keyword evidence="2 3" id="KW-0175">Coiled coil</keyword>
<name>A0AAD8JP49_TARER</name>
<keyword evidence="6" id="KW-1185">Reference proteome</keyword>
<comment type="caution">
    <text evidence="5">The sequence shown here is derived from an EMBL/GenBank/DDBJ whole genome shotgun (WGS) entry which is preliminary data.</text>
</comment>
<evidence type="ECO:0000256" key="1">
    <source>
        <dbReference type="ARBA" id="ARBA00005485"/>
    </source>
</evidence>
<dbReference type="GO" id="GO:0009903">
    <property type="term" value="P:chloroplast avoidance movement"/>
    <property type="evidence" value="ECO:0007669"/>
    <property type="project" value="TreeGrafter"/>
</dbReference>
<gene>
    <name evidence="5" type="ORF">QVD17_38947</name>
</gene>
<protein>
    <recommendedName>
        <fullName evidence="7">WEB family protein</fullName>
    </recommendedName>
</protein>
<dbReference type="GO" id="GO:0009904">
    <property type="term" value="P:chloroplast accumulation movement"/>
    <property type="evidence" value="ECO:0007669"/>
    <property type="project" value="TreeGrafter"/>
</dbReference>
<dbReference type="PANTHER" id="PTHR32054:SF17">
    <property type="entry name" value="EXPRESSED PROTEIN"/>
    <property type="match status" value="1"/>
</dbReference>
<feature type="region of interest" description="Disordered" evidence="4">
    <location>
        <begin position="314"/>
        <end position="333"/>
    </location>
</feature>
<dbReference type="AlphaFoldDB" id="A0AAD8JP49"/>
<evidence type="ECO:0008006" key="7">
    <source>
        <dbReference type="Google" id="ProtNLM"/>
    </source>
</evidence>